<dbReference type="InterPro" id="IPR006531">
    <property type="entry name" value="Gp5/Vgr_OB"/>
</dbReference>
<dbReference type="InterPro" id="IPR037026">
    <property type="entry name" value="Vgr_OB-fold_dom_sf"/>
</dbReference>
<evidence type="ECO:0000313" key="4">
    <source>
        <dbReference type="Proteomes" id="UP000717534"/>
    </source>
</evidence>
<feature type="domain" description="Gp5/Type VI secretion system Vgr protein OB-fold" evidence="2">
    <location>
        <begin position="22"/>
        <end position="98"/>
    </location>
</feature>
<organism evidence="3 4">
    <name type="scientific">Desulfotalea psychrophila</name>
    <dbReference type="NCBI Taxonomy" id="84980"/>
    <lineage>
        <taxon>Bacteria</taxon>
        <taxon>Pseudomonadati</taxon>
        <taxon>Thermodesulfobacteriota</taxon>
        <taxon>Desulfobulbia</taxon>
        <taxon>Desulfobulbales</taxon>
        <taxon>Desulfocapsaceae</taxon>
        <taxon>Desulfotalea</taxon>
    </lineage>
</organism>
<dbReference type="Pfam" id="PF04717">
    <property type="entry name" value="Phage_base_V"/>
    <property type="match status" value="1"/>
</dbReference>
<dbReference type="Gene3D" id="2.40.50.230">
    <property type="entry name" value="Gp5 N-terminal domain"/>
    <property type="match status" value="1"/>
</dbReference>
<accession>A0ABS3AY08</accession>
<evidence type="ECO:0000256" key="1">
    <source>
        <dbReference type="SAM" id="MobiDB-lite"/>
    </source>
</evidence>
<evidence type="ECO:0000313" key="3">
    <source>
        <dbReference type="EMBL" id="MBN4068891.1"/>
    </source>
</evidence>
<comment type="caution">
    <text evidence="3">The sequence shown here is derived from an EMBL/GenBank/DDBJ whole genome shotgun (WGS) entry which is preliminary data.</text>
</comment>
<keyword evidence="4" id="KW-1185">Reference proteome</keyword>
<evidence type="ECO:0000259" key="2">
    <source>
        <dbReference type="Pfam" id="PF04717"/>
    </source>
</evidence>
<gene>
    <name evidence="3" type="ORF">JYU06_05170</name>
</gene>
<name>A0ABS3AY08_9BACT</name>
<dbReference type="EMBL" id="JAFITO010000074">
    <property type="protein sequence ID" value="MBN4068891.1"/>
    <property type="molecule type" value="Genomic_DNA"/>
</dbReference>
<dbReference type="Proteomes" id="UP000717534">
    <property type="component" value="Unassembled WGS sequence"/>
</dbReference>
<dbReference type="SUPFAM" id="SSF69255">
    <property type="entry name" value="gp5 N-terminal domain-like"/>
    <property type="match status" value="1"/>
</dbReference>
<sequence>MTLEKVVANLVQKIERRFYGKYRGIVVDNVDPEQLGRLKVMVPSVLGNEVVTGWAMPCLPYGGDMNQGFFFIPEVGAGVWMEFEEGDLEFPIWVGTFWSKPGGESELPKPNDPDGADQGSVQDPPTRKIIKTLKGHTIQFEDADGEEMVTIVEATNGQVITLNQAGIIIKDGANSNTITFDSNGIKIEDMNGNVVTMDSSSVTIKSSSNIKIGENATEPLVLGNQLKMALENWINTTYMIHMHTGNLGAPTTPPLPGAPLVLDPALSLTNTVK</sequence>
<proteinExistence type="predicted"/>
<reference evidence="3 4" key="1">
    <citation type="submission" date="2021-02" db="EMBL/GenBank/DDBJ databases">
        <title>Activity-based single-cell genomes from oceanic crustal fluid captures similar information to metagenomic and metatranscriptomic surveys with orders of magnitude less sampling.</title>
        <authorList>
            <person name="D'Angelo T.S."/>
            <person name="Orcutt B.N."/>
        </authorList>
    </citation>
    <scope>NUCLEOTIDE SEQUENCE [LARGE SCALE GENOMIC DNA]</scope>
    <source>
        <strain evidence="3">AH-315-G02</strain>
    </source>
</reference>
<feature type="region of interest" description="Disordered" evidence="1">
    <location>
        <begin position="103"/>
        <end position="126"/>
    </location>
</feature>
<dbReference type="SUPFAM" id="SSF69349">
    <property type="entry name" value="Phage fibre proteins"/>
    <property type="match status" value="1"/>
</dbReference>
<protein>
    <submittedName>
        <fullName evidence="3">Phage tail protein</fullName>
    </submittedName>
</protein>